<dbReference type="InterPro" id="IPR011079">
    <property type="entry name" value="Ala_racemase_C"/>
</dbReference>
<dbReference type="PROSITE" id="PS00395">
    <property type="entry name" value="ALANINE_RACEMASE"/>
    <property type="match status" value="1"/>
</dbReference>
<accession>A0A419EN95</accession>
<dbReference type="GO" id="GO:0008784">
    <property type="term" value="F:alanine racemase activity"/>
    <property type="evidence" value="ECO:0007669"/>
    <property type="project" value="UniProtKB-UniRule"/>
</dbReference>
<dbReference type="GO" id="GO:0030632">
    <property type="term" value="P:D-alanine biosynthetic process"/>
    <property type="evidence" value="ECO:0007669"/>
    <property type="project" value="UniProtKB-UniRule"/>
</dbReference>
<dbReference type="SUPFAM" id="SSF50621">
    <property type="entry name" value="Alanine racemase C-terminal domain-like"/>
    <property type="match status" value="1"/>
</dbReference>
<dbReference type="InterPro" id="IPR009006">
    <property type="entry name" value="Ala_racemase/Decarboxylase_C"/>
</dbReference>
<proteinExistence type="inferred from homology"/>
<reference evidence="9 10" key="1">
    <citation type="journal article" date="2017" name="ISME J.">
        <title>Energy and carbon metabolisms in a deep terrestrial subsurface fluid microbial community.</title>
        <authorList>
            <person name="Momper L."/>
            <person name="Jungbluth S.P."/>
            <person name="Lee M.D."/>
            <person name="Amend J.P."/>
        </authorList>
    </citation>
    <scope>NUCLEOTIDE SEQUENCE [LARGE SCALE GENOMIC DNA]</scope>
    <source>
        <strain evidence="9">SURF_17</strain>
    </source>
</reference>
<dbReference type="SMART" id="SM01005">
    <property type="entry name" value="Ala_racemase_C"/>
    <property type="match status" value="1"/>
</dbReference>
<comment type="caution">
    <text evidence="9">The sequence shown here is derived from an EMBL/GenBank/DDBJ whole genome shotgun (WGS) entry which is preliminary data.</text>
</comment>
<evidence type="ECO:0000313" key="9">
    <source>
        <dbReference type="EMBL" id="RJP64072.1"/>
    </source>
</evidence>
<dbReference type="Gene3D" id="3.20.20.10">
    <property type="entry name" value="Alanine racemase"/>
    <property type="match status" value="1"/>
</dbReference>
<dbReference type="CDD" id="cd00430">
    <property type="entry name" value="PLPDE_III_AR"/>
    <property type="match status" value="1"/>
</dbReference>
<dbReference type="GO" id="GO:0030170">
    <property type="term" value="F:pyridoxal phosphate binding"/>
    <property type="evidence" value="ECO:0007669"/>
    <property type="project" value="UniProtKB-UniRule"/>
</dbReference>
<comment type="function">
    <text evidence="5">Catalyzes the interconversion of L-alanine and D-alanine. May also act on other amino acids.</text>
</comment>
<dbReference type="AlphaFoldDB" id="A0A419EN95"/>
<dbReference type="UniPathway" id="UPA00042">
    <property type="reaction ID" value="UER00497"/>
</dbReference>
<dbReference type="InterPro" id="IPR001608">
    <property type="entry name" value="Ala_racemase_N"/>
</dbReference>
<evidence type="ECO:0000256" key="5">
    <source>
        <dbReference type="HAMAP-Rule" id="MF_01201"/>
    </source>
</evidence>
<gene>
    <name evidence="9" type="primary">alr</name>
    <name evidence="9" type="ORF">C4532_19805</name>
</gene>
<dbReference type="Proteomes" id="UP000285961">
    <property type="component" value="Unassembled WGS sequence"/>
</dbReference>
<keyword evidence="4 5" id="KW-0413">Isomerase</keyword>
<protein>
    <recommendedName>
        <fullName evidence="5">Alanine racemase</fullName>
        <ecNumber evidence="5">5.1.1.1</ecNumber>
    </recommendedName>
</protein>
<dbReference type="EC" id="5.1.1.1" evidence="5"/>
<dbReference type="Pfam" id="PF00842">
    <property type="entry name" value="Ala_racemase_C"/>
    <property type="match status" value="1"/>
</dbReference>
<evidence type="ECO:0000256" key="7">
    <source>
        <dbReference type="PIRSR" id="PIRSR600821-52"/>
    </source>
</evidence>
<dbReference type="PRINTS" id="PR00992">
    <property type="entry name" value="ALARACEMASE"/>
</dbReference>
<dbReference type="NCBIfam" id="TIGR00492">
    <property type="entry name" value="alr"/>
    <property type="match status" value="1"/>
</dbReference>
<feature type="modified residue" description="N6-(pyridoxal phosphate)lysine" evidence="5 6">
    <location>
        <position position="44"/>
    </location>
</feature>
<dbReference type="EMBL" id="QZKI01000143">
    <property type="protein sequence ID" value="RJP64072.1"/>
    <property type="molecule type" value="Genomic_DNA"/>
</dbReference>
<feature type="domain" description="Alanine racemase C-terminal" evidence="8">
    <location>
        <begin position="250"/>
        <end position="378"/>
    </location>
</feature>
<evidence type="ECO:0000259" key="8">
    <source>
        <dbReference type="SMART" id="SM01005"/>
    </source>
</evidence>
<evidence type="ECO:0000256" key="2">
    <source>
        <dbReference type="ARBA" id="ARBA00001933"/>
    </source>
</evidence>
<name>A0A419EN95_9BACT</name>
<organism evidence="9 10">
    <name type="scientific">Candidatus Abyssobacteria bacterium SURF_17</name>
    <dbReference type="NCBI Taxonomy" id="2093361"/>
    <lineage>
        <taxon>Bacteria</taxon>
        <taxon>Pseudomonadati</taxon>
        <taxon>Candidatus Hydrogenedentota</taxon>
        <taxon>Candidatus Abyssobacteria</taxon>
    </lineage>
</organism>
<dbReference type="PANTHER" id="PTHR30511:SF0">
    <property type="entry name" value="ALANINE RACEMASE, CATABOLIC-RELATED"/>
    <property type="match status" value="1"/>
</dbReference>
<feature type="active site" description="Proton acceptor; specific for D-alanine" evidence="5">
    <location>
        <position position="44"/>
    </location>
</feature>
<evidence type="ECO:0000313" key="10">
    <source>
        <dbReference type="Proteomes" id="UP000285961"/>
    </source>
</evidence>
<dbReference type="Pfam" id="PF01168">
    <property type="entry name" value="Ala_racemase_N"/>
    <property type="match status" value="1"/>
</dbReference>
<dbReference type="FunFam" id="3.20.20.10:FF:000002">
    <property type="entry name" value="Alanine racemase"/>
    <property type="match status" value="1"/>
</dbReference>
<feature type="binding site" evidence="5 7">
    <location>
        <position position="319"/>
    </location>
    <ligand>
        <name>substrate</name>
    </ligand>
</feature>
<evidence type="ECO:0000256" key="1">
    <source>
        <dbReference type="ARBA" id="ARBA00000316"/>
    </source>
</evidence>
<dbReference type="HAMAP" id="MF_01201">
    <property type="entry name" value="Ala_racemase"/>
    <property type="match status" value="1"/>
</dbReference>
<feature type="active site" description="Proton acceptor; specific for L-alanine" evidence="5">
    <location>
        <position position="271"/>
    </location>
</feature>
<evidence type="ECO:0000256" key="3">
    <source>
        <dbReference type="ARBA" id="ARBA00022898"/>
    </source>
</evidence>
<comment type="similarity">
    <text evidence="5">Belongs to the alanine racemase family.</text>
</comment>
<dbReference type="InterPro" id="IPR029066">
    <property type="entry name" value="PLP-binding_barrel"/>
</dbReference>
<dbReference type="InterPro" id="IPR020622">
    <property type="entry name" value="Ala_racemase_pyridoxalP-BS"/>
</dbReference>
<keyword evidence="3 5" id="KW-0663">Pyridoxal phosphate</keyword>
<sequence length="383" mass="41281">MSAPDRLTELRSTRAVVDLSAVEHNVSRIRDLIGGRTELLAVVKADAYGHGAVPVARACERAGAAALGVAMVEEGIELRRVGIRLPILVQCCVAEREIDAALEHGLMLTVGSSDFAERISQGALAAGVTAVVHADIDTGMGRIGFAAETAVREIERVNRLPGVMLDGVYTHFSSSEIENDSFTLNQLQLFKKLVSELAECGIRPSRVHAANSGGVINYPESHLDMVRPGLILYGIYPHPALKNKIDLKPALRFVTAIVFLKDVLAGTPLGYGQTFVASRRMKVATVNVGYADGYPWRLSNNAKVIVRDVLVPVVGRVSMDQLLIDVSGVNEVALGDRVTLLGRDESQCITAEEMAVWAGTIPYEIACGISKRVPREYRGEQGT</sequence>
<comment type="cofactor">
    <cofactor evidence="2 5 6">
        <name>pyridoxal 5'-phosphate</name>
        <dbReference type="ChEBI" id="CHEBI:597326"/>
    </cofactor>
</comment>
<comment type="pathway">
    <text evidence="5">Amino-acid biosynthesis; D-alanine biosynthesis; D-alanine from L-alanine: step 1/1.</text>
</comment>
<evidence type="ECO:0000256" key="4">
    <source>
        <dbReference type="ARBA" id="ARBA00023235"/>
    </source>
</evidence>
<dbReference type="InterPro" id="IPR000821">
    <property type="entry name" value="Ala_racemase"/>
</dbReference>
<dbReference type="Gene3D" id="2.40.37.10">
    <property type="entry name" value="Lyase, Ornithine Decarboxylase, Chain A, domain 1"/>
    <property type="match status" value="1"/>
</dbReference>
<feature type="binding site" evidence="5 7">
    <location>
        <position position="142"/>
    </location>
    <ligand>
        <name>substrate</name>
    </ligand>
</feature>
<evidence type="ECO:0000256" key="6">
    <source>
        <dbReference type="PIRSR" id="PIRSR600821-50"/>
    </source>
</evidence>
<comment type="catalytic activity">
    <reaction evidence="1 5">
        <text>L-alanine = D-alanine</text>
        <dbReference type="Rhea" id="RHEA:20249"/>
        <dbReference type="ChEBI" id="CHEBI:57416"/>
        <dbReference type="ChEBI" id="CHEBI:57972"/>
        <dbReference type="EC" id="5.1.1.1"/>
    </reaction>
</comment>
<dbReference type="SUPFAM" id="SSF51419">
    <property type="entry name" value="PLP-binding barrel"/>
    <property type="match status" value="1"/>
</dbReference>
<dbReference type="GO" id="GO:0005829">
    <property type="term" value="C:cytosol"/>
    <property type="evidence" value="ECO:0007669"/>
    <property type="project" value="TreeGrafter"/>
</dbReference>
<dbReference type="PANTHER" id="PTHR30511">
    <property type="entry name" value="ALANINE RACEMASE"/>
    <property type="match status" value="1"/>
</dbReference>